<dbReference type="EMBL" id="JABDTM020011646">
    <property type="protein sequence ID" value="KAH0820528.1"/>
    <property type="molecule type" value="Genomic_DNA"/>
</dbReference>
<comment type="caution">
    <text evidence="1">The sequence shown here is derived from an EMBL/GenBank/DDBJ whole genome shotgun (WGS) entry which is preliminary data.</text>
</comment>
<dbReference type="Proteomes" id="UP000719412">
    <property type="component" value="Unassembled WGS sequence"/>
</dbReference>
<evidence type="ECO:0000313" key="1">
    <source>
        <dbReference type="EMBL" id="KAH0820528.1"/>
    </source>
</evidence>
<reference evidence="1" key="2">
    <citation type="submission" date="2021-08" db="EMBL/GenBank/DDBJ databases">
        <authorList>
            <person name="Eriksson T."/>
        </authorList>
    </citation>
    <scope>NUCLEOTIDE SEQUENCE</scope>
    <source>
        <strain evidence="1">Stoneville</strain>
        <tissue evidence="1">Whole head</tissue>
    </source>
</reference>
<organism evidence="1 2">
    <name type="scientific">Tenebrio molitor</name>
    <name type="common">Yellow mealworm beetle</name>
    <dbReference type="NCBI Taxonomy" id="7067"/>
    <lineage>
        <taxon>Eukaryota</taxon>
        <taxon>Metazoa</taxon>
        <taxon>Ecdysozoa</taxon>
        <taxon>Arthropoda</taxon>
        <taxon>Hexapoda</taxon>
        <taxon>Insecta</taxon>
        <taxon>Pterygota</taxon>
        <taxon>Neoptera</taxon>
        <taxon>Endopterygota</taxon>
        <taxon>Coleoptera</taxon>
        <taxon>Polyphaga</taxon>
        <taxon>Cucujiformia</taxon>
        <taxon>Tenebrionidae</taxon>
        <taxon>Tenebrio</taxon>
    </lineage>
</organism>
<reference evidence="1" key="1">
    <citation type="journal article" date="2020" name="J Insects Food Feed">
        <title>The yellow mealworm (Tenebrio molitor) genome: a resource for the emerging insects as food and feed industry.</title>
        <authorList>
            <person name="Eriksson T."/>
            <person name="Andere A."/>
            <person name="Kelstrup H."/>
            <person name="Emery V."/>
            <person name="Picard C."/>
        </authorList>
    </citation>
    <scope>NUCLEOTIDE SEQUENCE</scope>
    <source>
        <strain evidence="1">Stoneville</strain>
        <tissue evidence="1">Whole head</tissue>
    </source>
</reference>
<accession>A0A8J6HUR2</accession>
<sequence>MLPLSLKLNSEVEMVAAEPGAGNTAAEAADGGTTFGKLRQTLSSSLLTAQDKAKNSNIKVGDRLTENHLFSNVTSNAFPFRSREVARWPHGCRRKYSEVAVPMLGGGRKNQHSFDHHREVSTVRVPSGKGAHGCISVVYVCECEVEWAWVAGESAPEHPSHHLKEG</sequence>
<protein>
    <submittedName>
        <fullName evidence="1">Uncharacterized protein</fullName>
    </submittedName>
</protein>
<evidence type="ECO:0000313" key="2">
    <source>
        <dbReference type="Proteomes" id="UP000719412"/>
    </source>
</evidence>
<keyword evidence="2" id="KW-1185">Reference proteome</keyword>
<gene>
    <name evidence="1" type="ORF">GEV33_002263</name>
</gene>
<name>A0A8J6HUR2_TENMO</name>
<dbReference type="AlphaFoldDB" id="A0A8J6HUR2"/>
<proteinExistence type="predicted"/>